<comment type="caution">
    <text evidence="2">The sequence shown here is derived from an EMBL/GenBank/DDBJ whole genome shotgun (WGS) entry which is preliminary data.</text>
</comment>
<evidence type="ECO:0000313" key="2">
    <source>
        <dbReference type="EMBL" id="PGH31875.1"/>
    </source>
</evidence>
<dbReference type="STRING" id="73230.A0A2B7ZE56"/>
<feature type="compositionally biased region" description="Acidic residues" evidence="1">
    <location>
        <begin position="294"/>
        <end position="313"/>
    </location>
</feature>
<feature type="region of interest" description="Disordered" evidence="1">
    <location>
        <begin position="289"/>
        <end position="313"/>
    </location>
</feature>
<dbReference type="AlphaFoldDB" id="A0A2B7ZE56"/>
<accession>A0A2B7ZE56</accession>
<reference evidence="2 3" key="1">
    <citation type="submission" date="2017-10" db="EMBL/GenBank/DDBJ databases">
        <title>Comparative genomics in systemic dimorphic fungi from Ajellomycetaceae.</title>
        <authorList>
            <person name="Munoz J.F."/>
            <person name="Mcewen J.G."/>
            <person name="Clay O.K."/>
            <person name="Cuomo C.A."/>
        </authorList>
    </citation>
    <scope>NUCLEOTIDE SEQUENCE [LARGE SCALE GENOMIC DNA]</scope>
    <source>
        <strain evidence="2 3">UAMH4076</strain>
    </source>
</reference>
<proteinExistence type="predicted"/>
<evidence type="ECO:0000313" key="3">
    <source>
        <dbReference type="Proteomes" id="UP000226031"/>
    </source>
</evidence>
<sequence>MPLLQLPPEILIRIFDFVGSSYFRSVTPHSLLPLIKDSVGILDLELKGYEDWDLISYQAETIWNSARGHAMRDAWTLGALYNDLSHLATLTKQSRKLRLLRIHATSEVHPGFNLINRRDYLFTSTIRAFLSVSNLTSLELDLCGTSLRPWRHQEPGERFHVCTDIAALLTTLQRLRLRMRDICADVLKPLQHSTHLRLNEVLINLSLSHESSLITSATHATHCGSSPRMGFLKLKADIQKQAQVLVAQMAAPKKVRILTHAQLNIEMQAFDVLTGRNLALGECAEWDGDGKVIDEEESDEESEISSLDWDNDG</sequence>
<protein>
    <recommendedName>
        <fullName evidence="4">F-box domain-containing protein</fullName>
    </recommendedName>
</protein>
<name>A0A2B7ZE56_9EURO</name>
<dbReference type="Proteomes" id="UP000226031">
    <property type="component" value="Unassembled WGS sequence"/>
</dbReference>
<evidence type="ECO:0008006" key="4">
    <source>
        <dbReference type="Google" id="ProtNLM"/>
    </source>
</evidence>
<organism evidence="2 3">
    <name type="scientific">[Emmonsia] crescens</name>
    <dbReference type="NCBI Taxonomy" id="73230"/>
    <lineage>
        <taxon>Eukaryota</taxon>
        <taxon>Fungi</taxon>
        <taxon>Dikarya</taxon>
        <taxon>Ascomycota</taxon>
        <taxon>Pezizomycotina</taxon>
        <taxon>Eurotiomycetes</taxon>
        <taxon>Eurotiomycetidae</taxon>
        <taxon>Onygenales</taxon>
        <taxon>Ajellomycetaceae</taxon>
        <taxon>Emergomyces</taxon>
    </lineage>
</organism>
<dbReference type="EMBL" id="PDND01000112">
    <property type="protein sequence ID" value="PGH31875.1"/>
    <property type="molecule type" value="Genomic_DNA"/>
</dbReference>
<keyword evidence="3" id="KW-1185">Reference proteome</keyword>
<evidence type="ECO:0000256" key="1">
    <source>
        <dbReference type="SAM" id="MobiDB-lite"/>
    </source>
</evidence>
<gene>
    <name evidence="2" type="ORF">GX50_05373</name>
</gene>